<keyword evidence="1" id="KW-0812">Transmembrane</keyword>
<gene>
    <name evidence="2" type="ORF">A9P98_03245</name>
</gene>
<keyword evidence="1" id="KW-0472">Membrane</keyword>
<accession>A0A853ME53</accession>
<protein>
    <submittedName>
        <fullName evidence="2">Uncharacterized protein</fullName>
    </submittedName>
</protein>
<dbReference type="AlphaFoldDB" id="A0A853ME53"/>
<feature type="transmembrane region" description="Helical" evidence="1">
    <location>
        <begin position="12"/>
        <end position="38"/>
    </location>
</feature>
<reference evidence="2 3" key="1">
    <citation type="submission" date="2016-05" db="EMBL/GenBank/DDBJ databases">
        <title>First complete genome of the cyanobacterium Cylindrospermopsis raciborskii CS505, containing a circular chromosome and a single extrachromosomal element.</title>
        <authorList>
            <person name="Fuentes J."/>
            <person name="Tamames J."/>
            <person name="Allen E."/>
            <person name="Plominski A."/>
            <person name="Vasquez M."/>
        </authorList>
    </citation>
    <scope>NUCLEOTIDE SEQUENCE [LARGE SCALE GENOMIC DNA]</scope>
    <source>
        <strain evidence="2 3">CS505</strain>
    </source>
</reference>
<organism evidence="2 3">
    <name type="scientific">Cylindrospermopsis raciborskii CS-505</name>
    <dbReference type="NCBI Taxonomy" id="533240"/>
    <lineage>
        <taxon>Bacteria</taxon>
        <taxon>Bacillati</taxon>
        <taxon>Cyanobacteriota</taxon>
        <taxon>Cyanophyceae</taxon>
        <taxon>Nostocales</taxon>
        <taxon>Aphanizomenonaceae</taxon>
        <taxon>Cylindrospermopsis</taxon>
    </lineage>
</organism>
<name>A0A853ME53_9CYAN</name>
<proteinExistence type="predicted"/>
<evidence type="ECO:0000313" key="2">
    <source>
        <dbReference type="EMBL" id="OBU75438.1"/>
    </source>
</evidence>
<sequence length="109" mass="12486">MVNSQQEASLTLILAYQSATFVLGCLTLKVVLVTLWLFPEMSIEMVPSTQPDDTQPVETTLLKDQEVGEPDVESLPDEKTQYKKKKKFYIFKRPYKFTLKGDIKKAPTR</sequence>
<dbReference type="Proteomes" id="UP000093903">
    <property type="component" value="Unassembled WGS sequence"/>
</dbReference>
<keyword evidence="1" id="KW-1133">Transmembrane helix</keyword>
<comment type="caution">
    <text evidence="2">The sequence shown here is derived from an EMBL/GenBank/DDBJ whole genome shotgun (WGS) entry which is preliminary data.</text>
</comment>
<evidence type="ECO:0000313" key="3">
    <source>
        <dbReference type="Proteomes" id="UP000093903"/>
    </source>
</evidence>
<dbReference type="EMBL" id="LYXA01000001">
    <property type="protein sequence ID" value="OBU75438.1"/>
    <property type="molecule type" value="Genomic_DNA"/>
</dbReference>
<evidence type="ECO:0000256" key="1">
    <source>
        <dbReference type="SAM" id="Phobius"/>
    </source>
</evidence>